<feature type="coiled-coil region" evidence="2">
    <location>
        <begin position="790"/>
        <end position="824"/>
    </location>
</feature>
<dbReference type="OrthoDB" id="10017054at2759"/>
<feature type="domain" description="EF-hand" evidence="4">
    <location>
        <begin position="1004"/>
        <end position="1039"/>
    </location>
</feature>
<gene>
    <name evidence="5" type="primary">AACTI</name>
</gene>
<feature type="domain" description="Calponin-homology (CH)" evidence="3">
    <location>
        <begin position="132"/>
        <end position="235"/>
    </location>
</feature>
<dbReference type="VEuPathDB" id="TrichDB:GO595_000333"/>
<dbReference type="Gene3D" id="1.10.418.10">
    <property type="entry name" value="Calponin-like domain"/>
    <property type="match status" value="2"/>
</dbReference>
<accession>B9W425</accession>
<reference evidence="5" key="2">
    <citation type="journal article" date="2010" name="Mol. Biochem. Parasitol.">
        <title>Histomonas meleagridis possesses three alpha-actinins immunogenic to its hosts.</title>
        <authorList>
            <person name="Leberl M."/>
            <person name="Hess M."/>
            <person name="Bilic I."/>
        </authorList>
    </citation>
    <scope>NUCLEOTIDE SEQUENCE</scope>
</reference>
<evidence type="ECO:0000259" key="3">
    <source>
        <dbReference type="PROSITE" id="PS50021"/>
    </source>
</evidence>
<feature type="coiled-coil region" evidence="2">
    <location>
        <begin position="349"/>
        <end position="384"/>
    </location>
</feature>
<dbReference type="AlphaFoldDB" id="B9W425"/>
<dbReference type="EMBL" id="FM200071">
    <property type="protein sequence ID" value="CAQ86682.2"/>
    <property type="molecule type" value="mRNA"/>
</dbReference>
<dbReference type="SMART" id="SM01184">
    <property type="entry name" value="efhand_Ca_insen"/>
    <property type="match status" value="1"/>
</dbReference>
<dbReference type="SMART" id="SM00033">
    <property type="entry name" value="CH"/>
    <property type="match status" value="2"/>
</dbReference>
<proteinExistence type="evidence at transcript level"/>
<keyword evidence="1" id="KW-0106">Calcium</keyword>
<evidence type="ECO:0000256" key="1">
    <source>
        <dbReference type="ARBA" id="ARBA00022837"/>
    </source>
</evidence>
<dbReference type="InterPro" id="IPR036872">
    <property type="entry name" value="CH_dom_sf"/>
</dbReference>
<dbReference type="InterPro" id="IPR011992">
    <property type="entry name" value="EF-hand-dom_pair"/>
</dbReference>
<dbReference type="SUPFAM" id="SSF47473">
    <property type="entry name" value="EF-hand"/>
    <property type="match status" value="1"/>
</dbReference>
<dbReference type="CDD" id="cd00051">
    <property type="entry name" value="EFh"/>
    <property type="match status" value="1"/>
</dbReference>
<evidence type="ECO:0000256" key="2">
    <source>
        <dbReference type="SAM" id="Coils"/>
    </source>
</evidence>
<dbReference type="SUPFAM" id="SSF46966">
    <property type="entry name" value="Spectrin repeat"/>
    <property type="match status" value="1"/>
</dbReference>
<dbReference type="InterPro" id="IPR018247">
    <property type="entry name" value="EF_Hand_1_Ca_BS"/>
</dbReference>
<dbReference type="Pfam" id="PF00307">
    <property type="entry name" value="CH"/>
    <property type="match status" value="2"/>
</dbReference>
<name>B9W425_HISME</name>
<dbReference type="PANTHER" id="PTHR11915">
    <property type="entry name" value="SPECTRIN/FILAMIN RELATED CYTOSKELETAL PROTEIN"/>
    <property type="match status" value="1"/>
</dbReference>
<dbReference type="InterPro" id="IPR001715">
    <property type="entry name" value="CH_dom"/>
</dbReference>
<dbReference type="Gene3D" id="1.10.238.10">
    <property type="entry name" value="EF-hand"/>
    <property type="match status" value="2"/>
</dbReference>
<dbReference type="PROSITE" id="PS00018">
    <property type="entry name" value="EF_HAND_1"/>
    <property type="match status" value="1"/>
</dbReference>
<reference evidence="5" key="1">
    <citation type="journal article" date="2009" name="Parasitology">
        <title>Identification and molecular characterization of numerous Histomonas meleagridis proteins using a cDNA library.</title>
        <authorList>
            <person name="Bilic I."/>
            <person name="Leberl M."/>
            <person name="Hess M."/>
        </authorList>
    </citation>
    <scope>NUCLEOTIDE SEQUENCE</scope>
</reference>
<keyword evidence="2" id="KW-0175">Coiled coil</keyword>
<feature type="domain" description="Calponin-homology (CH)" evidence="3">
    <location>
        <begin position="16"/>
        <end position="123"/>
    </location>
</feature>
<dbReference type="GO" id="GO:0005509">
    <property type="term" value="F:calcium ion binding"/>
    <property type="evidence" value="ECO:0007669"/>
    <property type="project" value="InterPro"/>
</dbReference>
<dbReference type="PROSITE" id="PS50021">
    <property type="entry name" value="CH"/>
    <property type="match status" value="2"/>
</dbReference>
<dbReference type="InterPro" id="IPR002048">
    <property type="entry name" value="EF_hand_dom"/>
</dbReference>
<evidence type="ECO:0000259" key="4">
    <source>
        <dbReference type="PROSITE" id="PS50222"/>
    </source>
</evidence>
<protein>
    <submittedName>
        <fullName evidence="5">Putative alpha-actinin</fullName>
    </submittedName>
</protein>
<dbReference type="VEuPathDB" id="TrichDB:GO595_006114"/>
<sequence length="1135" mass="130140">MSAPQRTGLLDRGWEETQIKVFTRWCQKYLSQQKIEFNDIRTDFRDGVKLLQLLQIIGKDPLPGKWHQVVKNRYHQLENVQLAIKYITEVKEIKLVGIHPEEIVDGNLKITLGLAWSCINKFQIEDISVEEKTARDALLIWCQKNTRDYDISITNFTTSWSSGLAFCALINHFRPNELDYDALNKDDHMANVTAAFDACRRIGLTVFLDPEDLVGCVPDDKSVVTQVSEFFHFFASESKITAMADKIKSTLKNQKQIDEMSNLYEQQAQAALDAMAKEKESIESDEYERTVPGVRAKLGDVIKYAHTARPQIIELRGTALRTWASIVTKCKPISRKVPVPPEGKEPETLNAKFEELENVQAKRRAELQEILKQIEKEKVDSFDQMCQEILNKVDEINQRSNSLEGTIEEQHDVINGLIAEAEEKQSHLPELQPPYNELIQLNLNNRSKFTPYAIQKEVDQLIVHLKHLLDQNKAAALQADNERRIREYNDKAQKYIDVAQDIEKELDSIEGSLPERRAAFIKQQSEIAEKREKVNEIDPDFEDLEKDGLHLGISNTPEYIKTQYGNSLKRAITETNKIFDEMVNEYDALAGKITERVRDLTNQAEAVKQPEKVLETQKAEYEELQGKAAEVEAELPTLDHPYSEIVEFKLAARIKTTPSEAASQVAQLKNLLDKLLEDNAAAIVKRENERRIKEYNELAQTYVDKSRDFAATVDAIDGTLVERRTAYLQKQKELNEKRDDLDNLTPHYQALEKDGLHMNINNTPISISSFYAQVLEKITNALNLIYDEMVKNFDEMATALNERIKKVEAEHKAIDGTLQEKKEKLAAELTEAQGIHDDVPQLNEPFAELTEFKLNYRPKFTPIDIQGYIDQLIANINHVNQINDSEIQAESNKARIDNYIGKAQAVVDEAKELEASINEIDGTNEEKLEKLYAKDKEVNEKQKKIDEITPIYQDLEKDDLHLNIENTPSSILAFFDNMHAHIHNLIQEVDKAIATAKGLEISEEQLQEFRDTFSFFDKDNTKSLEPYELKACLTALGENVEDEECNEIIKKYTGGNTSMDFDNYVKFMLDRFTKQETAETTKDAFKAVTKNAPVMTEELMNQHFTPEDVEYMKANMPQTEDGYDYSQWADSVFVE</sequence>
<organism evidence="5">
    <name type="scientific">Histomonas meleagridis</name>
    <name type="common">Parasitic protozoan</name>
    <dbReference type="NCBI Taxonomy" id="135588"/>
    <lineage>
        <taxon>Eukaryota</taxon>
        <taxon>Metamonada</taxon>
        <taxon>Parabasalia</taxon>
        <taxon>Tritrichomonadida</taxon>
        <taxon>Dientamoebidae</taxon>
        <taxon>Histomonas</taxon>
    </lineage>
</organism>
<dbReference type="Gene3D" id="1.20.58.60">
    <property type="match status" value="1"/>
</dbReference>
<evidence type="ECO:0000313" key="5">
    <source>
        <dbReference type="EMBL" id="CAQ86682.2"/>
    </source>
</evidence>
<dbReference type="SUPFAM" id="SSF47576">
    <property type="entry name" value="Calponin-homology domain, CH-domain"/>
    <property type="match status" value="1"/>
</dbReference>
<feature type="coiled-coil region" evidence="2">
    <location>
        <begin position="665"/>
        <end position="705"/>
    </location>
</feature>
<dbReference type="PROSITE" id="PS50222">
    <property type="entry name" value="EF_HAND_2"/>
    <property type="match status" value="1"/>
</dbReference>
<dbReference type="VEuPathDB" id="TrichDB:GPJ56_010743"/>